<proteinExistence type="predicted"/>
<feature type="transmembrane region" description="Helical" evidence="2">
    <location>
        <begin position="114"/>
        <end position="137"/>
    </location>
</feature>
<dbReference type="PROSITE" id="PS00888">
    <property type="entry name" value="CNMP_BINDING_1"/>
    <property type="match status" value="1"/>
</dbReference>
<dbReference type="STRING" id="54914.AV540_03690"/>
<dbReference type="SMART" id="SM00100">
    <property type="entry name" value="cNMP"/>
    <property type="match status" value="2"/>
</dbReference>
<dbReference type="InterPro" id="IPR036259">
    <property type="entry name" value="MFS_trans_sf"/>
</dbReference>
<dbReference type="AlphaFoldDB" id="A0A4Y3PNL4"/>
<evidence type="ECO:0000313" key="4">
    <source>
        <dbReference type="EMBL" id="GEB34465.1"/>
    </source>
</evidence>
<dbReference type="Gene3D" id="2.60.120.10">
    <property type="entry name" value="Jelly Rolls"/>
    <property type="match status" value="2"/>
</dbReference>
<dbReference type="InterPro" id="IPR018488">
    <property type="entry name" value="cNMP-bd_CS"/>
</dbReference>
<reference evidence="4 5" key="1">
    <citation type="submission" date="2019-06" db="EMBL/GenBank/DDBJ databases">
        <title>Whole genome shotgun sequence of Brevibacillus parabrevis NBRC 12334.</title>
        <authorList>
            <person name="Hosoyama A."/>
            <person name="Uohara A."/>
            <person name="Ohji S."/>
            <person name="Ichikawa N."/>
        </authorList>
    </citation>
    <scope>NUCLEOTIDE SEQUENCE [LARGE SCALE GENOMIC DNA]</scope>
    <source>
        <strain evidence="4 5">NBRC 12334</strain>
    </source>
</reference>
<dbReference type="PANTHER" id="PTHR23011:SF28">
    <property type="entry name" value="CYCLIC NUCLEOTIDE-BINDING DOMAIN CONTAINING PROTEIN"/>
    <property type="match status" value="1"/>
</dbReference>
<organism evidence="4 5">
    <name type="scientific">Brevibacillus parabrevis</name>
    <dbReference type="NCBI Taxonomy" id="54914"/>
    <lineage>
        <taxon>Bacteria</taxon>
        <taxon>Bacillati</taxon>
        <taxon>Bacillota</taxon>
        <taxon>Bacilli</taxon>
        <taxon>Bacillales</taxon>
        <taxon>Paenibacillaceae</taxon>
        <taxon>Brevibacillus</taxon>
    </lineage>
</organism>
<feature type="transmembrane region" description="Helical" evidence="2">
    <location>
        <begin position="273"/>
        <end position="294"/>
    </location>
</feature>
<dbReference type="InterPro" id="IPR000595">
    <property type="entry name" value="cNMP-bd_dom"/>
</dbReference>
<keyword evidence="2" id="KW-0472">Membrane</keyword>
<dbReference type="InterPro" id="IPR018490">
    <property type="entry name" value="cNMP-bd_dom_sf"/>
</dbReference>
<dbReference type="PANTHER" id="PTHR23011">
    <property type="entry name" value="CYCLIC NUCLEOTIDE-BINDING DOMAIN CONTAINING PROTEIN"/>
    <property type="match status" value="1"/>
</dbReference>
<keyword evidence="2" id="KW-0812">Transmembrane</keyword>
<comment type="caution">
    <text evidence="4">The sequence shown here is derived from an EMBL/GenBank/DDBJ whole genome shotgun (WGS) entry which is preliminary data.</text>
</comment>
<keyword evidence="5" id="KW-1185">Reference proteome</keyword>
<dbReference type="PROSITE" id="PS00889">
    <property type="entry name" value="CNMP_BINDING_2"/>
    <property type="match status" value="2"/>
</dbReference>
<evidence type="ECO:0000256" key="2">
    <source>
        <dbReference type="SAM" id="Phobius"/>
    </source>
</evidence>
<name>A0A4Y3PNL4_BREPA</name>
<dbReference type="InterPro" id="IPR011989">
    <property type="entry name" value="ARM-like"/>
</dbReference>
<evidence type="ECO:0000259" key="3">
    <source>
        <dbReference type="PROSITE" id="PS50042"/>
    </source>
</evidence>
<evidence type="ECO:0000313" key="5">
    <source>
        <dbReference type="Proteomes" id="UP000316882"/>
    </source>
</evidence>
<feature type="transmembrane region" description="Helical" evidence="2">
    <location>
        <begin position="366"/>
        <end position="387"/>
    </location>
</feature>
<dbReference type="EMBL" id="BJMH01000023">
    <property type="protein sequence ID" value="GEB34465.1"/>
    <property type="molecule type" value="Genomic_DNA"/>
</dbReference>
<keyword evidence="2" id="KW-1133">Transmembrane helix</keyword>
<feature type="transmembrane region" description="Helical" evidence="2">
    <location>
        <begin position="394"/>
        <end position="413"/>
    </location>
</feature>
<keyword evidence="1" id="KW-0010">Activator</keyword>
<dbReference type="CDD" id="cd00038">
    <property type="entry name" value="CAP_ED"/>
    <property type="match status" value="2"/>
</dbReference>
<dbReference type="Pfam" id="PF00027">
    <property type="entry name" value="cNMP_binding"/>
    <property type="match status" value="2"/>
</dbReference>
<dbReference type="PROSITE" id="PS50042">
    <property type="entry name" value="CNMP_BINDING_3"/>
    <property type="match status" value="2"/>
</dbReference>
<dbReference type="Proteomes" id="UP000316882">
    <property type="component" value="Unassembled WGS sequence"/>
</dbReference>
<feature type="transmembrane region" description="Helical" evidence="2">
    <location>
        <begin position="235"/>
        <end position="253"/>
    </location>
</feature>
<accession>A0A4Y3PNL4</accession>
<feature type="transmembrane region" description="Helical" evidence="2">
    <location>
        <begin position="180"/>
        <end position="196"/>
    </location>
</feature>
<feature type="transmembrane region" description="Helical" evidence="2">
    <location>
        <begin position="149"/>
        <end position="168"/>
    </location>
</feature>
<dbReference type="InterPro" id="IPR016024">
    <property type="entry name" value="ARM-type_fold"/>
</dbReference>
<protein>
    <recommendedName>
        <fullName evidence="3">Cyclic nucleotide-binding domain-containing protein</fullName>
    </recommendedName>
</protein>
<dbReference type="SUPFAM" id="SSF103473">
    <property type="entry name" value="MFS general substrate transporter"/>
    <property type="match status" value="1"/>
</dbReference>
<feature type="transmembrane region" description="Helical" evidence="2">
    <location>
        <begin position="89"/>
        <end position="108"/>
    </location>
</feature>
<dbReference type="RefSeq" id="WP_122962329.1">
    <property type="nucleotide sequence ID" value="NZ_BJMH01000023.1"/>
</dbReference>
<sequence length="1164" mass="129498">MIKDVVSRLFTHGQTKIEGPLFRQVLLLTLFYTLIMMATVIGTTTADTLFLSHYDTKQLSYMYLYITIAVVIAGILFQKLSERMPAHRLLNQSILYVGLFSVLTGLALKTGAAWIYPVMFVGYEANSVLVTMAFFTFMASVLDARQAKLHIGTVAAGGVGGAIVGGFVTSTMAPLIGTEQLVYVFAALVLSGLWFVRRLSAAYDTHEKLTPPDSSPGNEQAPDHPQGNLFKQIPILKYIAVIIGTISVAITLSDYQFKMTLAQSLTEEELARFLGQFYSVAGIISFIFQIFISTRLLTRYGIVPSFLVMPLCMLTSSVAFWFAPVLAVAVVMKGSYRAFAETIHQSVSELMYFPIPAHLRGRAKGLVNGVIDYGMSGVAAILLIVLADRISLTSFSFITVPMLAVAVIAIFPVKKEYVHMLLATLRTRQEAAELDLSVLQAPYLIKVMEDRSKETSDMERLQAFRLLARLPGISLTRHLEALLREAPPVLQIEVLQYIEQERVPSWKPYVFPLLHAENRQLRAQAIQTFAAYADQSEKRVLLDCLHDPAMEIQFAAIYGLLKYFGPDEQLYASLQSLLHDVSPSVRRLALATAGKLADERLLPDLFQQLANSGLKKEALAALSGFPVETLLMQLQAEWDRPEADETISHFTARIVGQQADAKTYPFLLQAYEKAPTSIRSEIADVLVKLKTEEPQDSQRLAGLLELEVRHAHNGLRALQELSPHPDTALVMDALQYEIEVSMKNMFALLALHYERRSMEMIRFNLESGDERQKANALEALDQWLSNQLRALILPVVLAKYDKQSMLKKADAHVWQSLFAKGDAWLQTCLTYLSHADRSFVWQSERDLTEEEHKRLTIVGFLKRTGSFSDLPGGILAKLAARMSHRDVENGTAIIRQGEMGQAMYLLLRGEVDVVKDHRVLQHLQEGELFGEMSLFDREERSASVIAASPVTIGMIDEEEFADLLHGNMEFALRVASVLSRRIRAMNETGGGRNLQSRDVPELPDQASRTIPDEAERAAPSLTEKLMVLFKVDMFASLSHSQLAALAEGTAEVRYRAGETIVHYGETGDAMYGIIAGSVRVEREGRAIAELHQGDVFGEMALLERSPRSATVTALEDARLVKISDELFYDFCLEDETVITTIIAALAARLRRMTAEAASEGADVR</sequence>
<feature type="transmembrane region" description="Helical" evidence="2">
    <location>
        <begin position="306"/>
        <end position="332"/>
    </location>
</feature>
<feature type="domain" description="Cyclic nucleotide-binding" evidence="3">
    <location>
        <begin position="866"/>
        <end position="981"/>
    </location>
</feature>
<dbReference type="SUPFAM" id="SSF48371">
    <property type="entry name" value="ARM repeat"/>
    <property type="match status" value="1"/>
</dbReference>
<dbReference type="SUPFAM" id="SSF51206">
    <property type="entry name" value="cAMP-binding domain-like"/>
    <property type="match status" value="2"/>
</dbReference>
<gene>
    <name evidence="4" type="ORF">BPA01_40450</name>
</gene>
<feature type="transmembrane region" description="Helical" evidence="2">
    <location>
        <begin position="61"/>
        <end position="77"/>
    </location>
</feature>
<feature type="domain" description="Cyclic nucleotide-binding" evidence="3">
    <location>
        <begin position="1033"/>
        <end position="1127"/>
    </location>
</feature>
<dbReference type="Gene3D" id="1.20.1250.20">
    <property type="entry name" value="MFS general substrate transporter like domains"/>
    <property type="match status" value="1"/>
</dbReference>
<dbReference type="InterPro" id="IPR014710">
    <property type="entry name" value="RmlC-like_jellyroll"/>
</dbReference>
<evidence type="ECO:0000256" key="1">
    <source>
        <dbReference type="ARBA" id="ARBA00023159"/>
    </source>
</evidence>
<feature type="transmembrane region" description="Helical" evidence="2">
    <location>
        <begin position="21"/>
        <end position="41"/>
    </location>
</feature>
<dbReference type="Gene3D" id="1.25.10.10">
    <property type="entry name" value="Leucine-rich Repeat Variant"/>
    <property type="match status" value="1"/>
</dbReference>